<keyword evidence="6 12" id="KW-0732">Signal</keyword>
<keyword evidence="9 11" id="KW-0472">Membrane</keyword>
<evidence type="ECO:0000313" key="15">
    <source>
        <dbReference type="Proteomes" id="UP000077786"/>
    </source>
</evidence>
<keyword evidence="14" id="KW-0675">Receptor</keyword>
<dbReference type="PATRIC" id="fig|38307.3.peg.1717"/>
<evidence type="ECO:0000256" key="12">
    <source>
        <dbReference type="SAM" id="SignalP"/>
    </source>
</evidence>
<dbReference type="EMBL" id="LUTU01000007">
    <property type="protein sequence ID" value="OAJ67624.1"/>
    <property type="molecule type" value="Genomic_DNA"/>
</dbReference>
<dbReference type="Gene3D" id="3.55.50.30">
    <property type="match status" value="1"/>
</dbReference>
<protein>
    <submittedName>
        <fullName evidence="14">TonB-dependent receptor</fullName>
    </submittedName>
</protein>
<dbReference type="InterPro" id="IPR011662">
    <property type="entry name" value="Secretin/TonB_short_N"/>
</dbReference>
<evidence type="ECO:0000256" key="7">
    <source>
        <dbReference type="ARBA" id="ARBA00023004"/>
    </source>
</evidence>
<feature type="signal peptide" evidence="12">
    <location>
        <begin position="1"/>
        <end position="28"/>
    </location>
</feature>
<evidence type="ECO:0000256" key="11">
    <source>
        <dbReference type="PROSITE-ProRule" id="PRU01360"/>
    </source>
</evidence>
<dbReference type="InterPro" id="IPR012910">
    <property type="entry name" value="Plug_dom"/>
</dbReference>
<sequence>MAVNVRCPLRAVLLLTVGTTILTHSALATPSATANIHINRQPMAQALESLSQQTGQSVIFSPELVDHLQAPSVNGPLSADAAVTRLLSGSGLVAEVAPGGGMVIRRGAATKRLPKHIRASRTRDERDIEQIVATGHRTRSVLSISGDQMQEMMPGQNPMQALDLLPGVTFTNVDPWGNNEQNSSIYVHGFSNSQLGYTLDGVPLGAGAYGNYNGLSPQRAAISENIGQTSLSSGAGALGTASTSNLGGTIEFNTRDPKAKAGATIRQTFGSYSTFRTYARLDTGNFGNGNAAYVSFSRQDARPWNLGEGNRQGGYQVNGKFIHKGEKTTITAYFDWQDKAEPNTQGLTAPTDLYARGAFFPDLNAAMANYPAMTSKSAAPGTPNNKYYYSAAQRTDYLTYLKISHKFSPNLTWDNQLYFHYDDGAGVVATSIRTNAILTILGSYLDPTGSKYIKNGQFTYSNAGIDPKVWNATGGTGFAVRTTEYEDYRGGLTSTLHYHLGHHNIEVGGWYERNNNTQGRLWYPLTATDTLTPYKRATNPLFTQWMNAFYTNTFVTHLQDSWRVTPHLTLTAGFKSEMVYTNGTLPVAALPQSLASSVKGAKTIVDTSTHTVAGGTIPSYKPFLPAFGALWSFTLHEQLFANIQENMNSFAQTGYGSTSPWAVTSQEAFEDFKKTGKPETSWTYETGIRTNRPLFLGPLTGISGQLEYYHVDFFNRLGSIKPPNQGISGVGGTVANLGSVSTNGMDLSFTLRFGQHFSIYDAVSYVSSIYGSDFMDGTTLYATKGEKVPAIPVWSDKFAINYNQAGFNAQLFGTYMGVRPGTITNTVMVPPRFQLGFSSGYTFKHIPHMQSLKLQFNVSNLTNTRSWSTITAGDGSTYVGYPTPPRMFFGTVAASF</sequence>
<proteinExistence type="inferred from homology"/>
<evidence type="ECO:0000256" key="5">
    <source>
        <dbReference type="ARBA" id="ARBA00022692"/>
    </source>
</evidence>
<evidence type="ECO:0000256" key="9">
    <source>
        <dbReference type="ARBA" id="ARBA00023136"/>
    </source>
</evidence>
<dbReference type="Gene3D" id="2.40.170.20">
    <property type="entry name" value="TonB-dependent receptor, beta-barrel domain"/>
    <property type="match status" value="1"/>
</dbReference>
<dbReference type="GO" id="GO:0009279">
    <property type="term" value="C:cell outer membrane"/>
    <property type="evidence" value="ECO:0007669"/>
    <property type="project" value="UniProtKB-SubCell"/>
</dbReference>
<evidence type="ECO:0000256" key="3">
    <source>
        <dbReference type="ARBA" id="ARBA00022452"/>
    </source>
</evidence>
<keyword evidence="4" id="KW-0410">Iron transport</keyword>
<keyword evidence="8" id="KW-0406">Ion transport</keyword>
<evidence type="ECO:0000259" key="13">
    <source>
        <dbReference type="SMART" id="SM00965"/>
    </source>
</evidence>
<evidence type="ECO:0000256" key="2">
    <source>
        <dbReference type="ARBA" id="ARBA00022448"/>
    </source>
</evidence>
<dbReference type="OrthoDB" id="593427at2"/>
<organism evidence="14 15">
    <name type="scientific">Gluconobacter cerinus</name>
    <dbReference type="NCBI Taxonomy" id="38307"/>
    <lineage>
        <taxon>Bacteria</taxon>
        <taxon>Pseudomonadati</taxon>
        <taxon>Pseudomonadota</taxon>
        <taxon>Alphaproteobacteria</taxon>
        <taxon>Acetobacterales</taxon>
        <taxon>Acetobacteraceae</taxon>
        <taxon>Gluconobacter</taxon>
    </lineage>
</organism>
<dbReference type="InterPro" id="IPR037066">
    <property type="entry name" value="Plug_dom_sf"/>
</dbReference>
<reference evidence="14 15" key="1">
    <citation type="submission" date="2016-03" db="EMBL/GenBank/DDBJ databases">
        <title>Draft genome sequence of Gluconobacter cerinus strain CECT 9110.</title>
        <authorList>
            <person name="Sainz F."/>
            <person name="Mas A."/>
            <person name="Torija M.J."/>
        </authorList>
    </citation>
    <scope>NUCLEOTIDE SEQUENCE [LARGE SCALE GENOMIC DNA]</scope>
    <source>
        <strain evidence="14 15">CECT 9110</strain>
    </source>
</reference>
<evidence type="ECO:0000256" key="8">
    <source>
        <dbReference type="ARBA" id="ARBA00023065"/>
    </source>
</evidence>
<dbReference type="PANTHER" id="PTHR32552:SF89">
    <property type="entry name" value="CATECHOLATE SIDEROPHORE RECEPTOR FIU"/>
    <property type="match status" value="1"/>
</dbReference>
<dbReference type="SMART" id="SM00965">
    <property type="entry name" value="STN"/>
    <property type="match status" value="1"/>
</dbReference>
<comment type="subcellular location">
    <subcellularLocation>
        <location evidence="1 11">Cell outer membrane</location>
        <topology evidence="1 11">Multi-pass membrane protein</topology>
    </subcellularLocation>
</comment>
<feature type="chain" id="PRO_5008590071" evidence="12">
    <location>
        <begin position="29"/>
        <end position="896"/>
    </location>
</feature>
<dbReference type="GO" id="GO:0015344">
    <property type="term" value="F:siderophore uptake transmembrane transporter activity"/>
    <property type="evidence" value="ECO:0007669"/>
    <property type="project" value="TreeGrafter"/>
</dbReference>
<evidence type="ECO:0000256" key="6">
    <source>
        <dbReference type="ARBA" id="ARBA00022729"/>
    </source>
</evidence>
<dbReference type="Pfam" id="PF07715">
    <property type="entry name" value="Plug"/>
    <property type="match status" value="1"/>
</dbReference>
<keyword evidence="7" id="KW-0408">Iron</keyword>
<evidence type="ECO:0000256" key="4">
    <source>
        <dbReference type="ARBA" id="ARBA00022496"/>
    </source>
</evidence>
<comment type="caution">
    <text evidence="14">The sequence shown here is derived from an EMBL/GenBank/DDBJ whole genome shotgun (WGS) entry which is preliminary data.</text>
</comment>
<dbReference type="AlphaFoldDB" id="A0A1B6VKA5"/>
<evidence type="ECO:0000256" key="1">
    <source>
        <dbReference type="ARBA" id="ARBA00004571"/>
    </source>
</evidence>
<dbReference type="PANTHER" id="PTHR32552">
    <property type="entry name" value="FERRICHROME IRON RECEPTOR-RELATED"/>
    <property type="match status" value="1"/>
</dbReference>
<gene>
    <name evidence="14" type="ORF">A0123_01666</name>
</gene>
<keyword evidence="10 11" id="KW-0998">Cell outer membrane</keyword>
<keyword evidence="5 11" id="KW-0812">Transmembrane</keyword>
<dbReference type="SUPFAM" id="SSF56935">
    <property type="entry name" value="Porins"/>
    <property type="match status" value="1"/>
</dbReference>
<dbReference type="Pfam" id="PF07660">
    <property type="entry name" value="STN"/>
    <property type="match status" value="1"/>
</dbReference>
<keyword evidence="2 11" id="KW-0813">Transport</keyword>
<dbReference type="InterPro" id="IPR036942">
    <property type="entry name" value="Beta-barrel_TonB_sf"/>
</dbReference>
<feature type="domain" description="Secretin/TonB short N-terminal" evidence="13">
    <location>
        <begin position="56"/>
        <end position="107"/>
    </location>
</feature>
<name>A0A1B6VKA5_9PROT</name>
<keyword evidence="3 11" id="KW-1134">Transmembrane beta strand</keyword>
<dbReference type="RefSeq" id="WP_064274434.1">
    <property type="nucleotide sequence ID" value="NZ_LUTU01000007.1"/>
</dbReference>
<dbReference type="InterPro" id="IPR039426">
    <property type="entry name" value="TonB-dep_rcpt-like"/>
</dbReference>
<evidence type="ECO:0000313" key="14">
    <source>
        <dbReference type="EMBL" id="OAJ67624.1"/>
    </source>
</evidence>
<accession>A0A1B6VKA5</accession>
<dbReference type="Proteomes" id="UP000077786">
    <property type="component" value="Unassembled WGS sequence"/>
</dbReference>
<evidence type="ECO:0000256" key="10">
    <source>
        <dbReference type="ARBA" id="ARBA00023237"/>
    </source>
</evidence>
<comment type="similarity">
    <text evidence="11">Belongs to the TonB-dependent receptor family.</text>
</comment>
<dbReference type="Gene3D" id="2.170.130.10">
    <property type="entry name" value="TonB-dependent receptor, plug domain"/>
    <property type="match status" value="1"/>
</dbReference>
<dbReference type="PROSITE" id="PS52016">
    <property type="entry name" value="TONB_DEPENDENT_REC_3"/>
    <property type="match status" value="1"/>
</dbReference>